<dbReference type="OrthoDB" id="10659665at2759"/>
<keyword evidence="3" id="KW-1185">Reference proteome</keyword>
<feature type="region of interest" description="Disordered" evidence="1">
    <location>
        <begin position="1"/>
        <end position="64"/>
    </location>
</feature>
<proteinExistence type="predicted"/>
<protein>
    <submittedName>
        <fullName evidence="2">Uncharacterized protein</fullName>
    </submittedName>
</protein>
<accession>A0A5C2SW38</accession>
<dbReference type="EMBL" id="ML122250">
    <property type="protein sequence ID" value="RPD67441.1"/>
    <property type="molecule type" value="Genomic_DNA"/>
</dbReference>
<dbReference type="AlphaFoldDB" id="A0A5C2SW38"/>
<dbReference type="Proteomes" id="UP000313359">
    <property type="component" value="Unassembled WGS sequence"/>
</dbReference>
<sequence>MHTTRMHMHVCQLQTEQQGTDRRPEPVQDLSSTSTSLHVVHHRRASRPNCTLQPPIRGGSSGRFSCQKVQGEERPGTRALTDSQHCGDRAREASPAWRFVGLVAVSEHTHLQSSPSSLLYASMLCKLAACSSLPHFARFTQPKIDSPEGQMRMIDNRPRAARSRCRNGESPSVRGVTGIPEPPLRCSRVI</sequence>
<organism evidence="2 3">
    <name type="scientific">Lentinus tigrinus ALCF2SS1-6</name>
    <dbReference type="NCBI Taxonomy" id="1328759"/>
    <lineage>
        <taxon>Eukaryota</taxon>
        <taxon>Fungi</taxon>
        <taxon>Dikarya</taxon>
        <taxon>Basidiomycota</taxon>
        <taxon>Agaricomycotina</taxon>
        <taxon>Agaricomycetes</taxon>
        <taxon>Polyporales</taxon>
        <taxon>Polyporaceae</taxon>
        <taxon>Lentinus</taxon>
    </lineage>
</organism>
<evidence type="ECO:0000313" key="3">
    <source>
        <dbReference type="Proteomes" id="UP000313359"/>
    </source>
</evidence>
<name>A0A5C2SW38_9APHY</name>
<gene>
    <name evidence="2" type="ORF">L227DRAFT_24234</name>
</gene>
<evidence type="ECO:0000313" key="2">
    <source>
        <dbReference type="EMBL" id="RPD67441.1"/>
    </source>
</evidence>
<reference evidence="2" key="1">
    <citation type="journal article" date="2018" name="Genome Biol. Evol.">
        <title>Genomics and development of Lentinus tigrinus, a white-rot wood-decaying mushroom with dimorphic fruiting bodies.</title>
        <authorList>
            <person name="Wu B."/>
            <person name="Xu Z."/>
            <person name="Knudson A."/>
            <person name="Carlson A."/>
            <person name="Chen N."/>
            <person name="Kovaka S."/>
            <person name="LaButti K."/>
            <person name="Lipzen A."/>
            <person name="Pennachio C."/>
            <person name="Riley R."/>
            <person name="Schakwitz W."/>
            <person name="Umezawa K."/>
            <person name="Ohm R.A."/>
            <person name="Grigoriev I.V."/>
            <person name="Nagy L.G."/>
            <person name="Gibbons J."/>
            <person name="Hibbett D."/>
        </authorList>
    </citation>
    <scope>NUCLEOTIDE SEQUENCE [LARGE SCALE GENOMIC DNA]</scope>
    <source>
        <strain evidence="2">ALCF2SS1-6</strain>
    </source>
</reference>
<evidence type="ECO:0000256" key="1">
    <source>
        <dbReference type="SAM" id="MobiDB-lite"/>
    </source>
</evidence>